<keyword evidence="6 13" id="KW-0436">Ligase</keyword>
<keyword evidence="10 13" id="KW-0648">Protein biosynthesis</keyword>
<dbReference type="FunFam" id="2.170.220.10:FF:000002">
    <property type="entry name" value="Methionine--tRNA ligase"/>
    <property type="match status" value="1"/>
</dbReference>
<protein>
    <recommendedName>
        <fullName evidence="13">Methionine--tRNA ligase</fullName>
        <ecNumber evidence="13">6.1.1.10</ecNumber>
    </recommendedName>
    <alternativeName>
        <fullName evidence="13">Methionyl-tRNA synthetase</fullName>
        <shortName evidence="13">MetRS</shortName>
    </alternativeName>
</protein>
<evidence type="ECO:0000256" key="7">
    <source>
        <dbReference type="ARBA" id="ARBA00022741"/>
    </source>
</evidence>
<dbReference type="InterPro" id="IPR041872">
    <property type="entry name" value="Anticodon_Met"/>
</dbReference>
<dbReference type="CDD" id="cd02800">
    <property type="entry name" value="tRNA_bind_EcMetRS_like"/>
    <property type="match status" value="1"/>
</dbReference>
<dbReference type="NCBIfam" id="TIGR00399">
    <property type="entry name" value="metG_C_term"/>
    <property type="match status" value="1"/>
</dbReference>
<dbReference type="InterPro" id="IPR015413">
    <property type="entry name" value="Methionyl/Leucyl_tRNA_Synth"/>
</dbReference>
<organism evidence="15 16">
    <name type="scientific">Coprococcus comes</name>
    <dbReference type="NCBI Taxonomy" id="410072"/>
    <lineage>
        <taxon>Bacteria</taxon>
        <taxon>Bacillati</taxon>
        <taxon>Bacillota</taxon>
        <taxon>Clostridia</taxon>
        <taxon>Lachnospirales</taxon>
        <taxon>Lachnospiraceae</taxon>
        <taxon>Coprococcus</taxon>
    </lineage>
</organism>
<evidence type="ECO:0000256" key="13">
    <source>
        <dbReference type="HAMAP-Rule" id="MF_01228"/>
    </source>
</evidence>
<evidence type="ECO:0000256" key="3">
    <source>
        <dbReference type="ARBA" id="ARBA00011738"/>
    </source>
</evidence>
<evidence type="ECO:0000256" key="2">
    <source>
        <dbReference type="ARBA" id="ARBA00004496"/>
    </source>
</evidence>
<evidence type="ECO:0000313" key="15">
    <source>
        <dbReference type="EMBL" id="CUM76465.1"/>
    </source>
</evidence>
<gene>
    <name evidence="15" type="primary">metG_1</name>
    <name evidence="13" type="synonym">metG</name>
    <name evidence="15" type="ORF">ERS852574_00564</name>
</gene>
<evidence type="ECO:0000259" key="14">
    <source>
        <dbReference type="PROSITE" id="PS50886"/>
    </source>
</evidence>
<evidence type="ECO:0000256" key="4">
    <source>
        <dbReference type="ARBA" id="ARBA00022490"/>
    </source>
</evidence>
<dbReference type="EC" id="6.1.1.10" evidence="13"/>
<dbReference type="AlphaFoldDB" id="A0A173RF93"/>
<evidence type="ECO:0000256" key="8">
    <source>
        <dbReference type="ARBA" id="ARBA00022840"/>
    </source>
</evidence>
<dbReference type="Gene3D" id="1.10.730.10">
    <property type="entry name" value="Isoleucyl-tRNA Synthetase, Domain 1"/>
    <property type="match status" value="1"/>
</dbReference>
<keyword evidence="5 13" id="KW-0820">tRNA-binding</keyword>
<dbReference type="EMBL" id="CYXR01000003">
    <property type="protein sequence ID" value="CUM76465.1"/>
    <property type="molecule type" value="Genomic_DNA"/>
</dbReference>
<reference evidence="15 16" key="1">
    <citation type="submission" date="2015-09" db="EMBL/GenBank/DDBJ databases">
        <authorList>
            <consortium name="Pathogen Informatics"/>
        </authorList>
    </citation>
    <scope>NUCLEOTIDE SEQUENCE [LARGE SCALE GENOMIC DNA]</scope>
    <source>
        <strain evidence="15 16">2789STDY5834962</strain>
    </source>
</reference>
<comment type="caution">
    <text evidence="13">Lacks conserved residue(s) required for the propagation of feature annotation.</text>
</comment>
<dbReference type="Gene3D" id="2.170.220.10">
    <property type="match status" value="1"/>
</dbReference>
<dbReference type="GO" id="GO:0046872">
    <property type="term" value="F:metal ion binding"/>
    <property type="evidence" value="ECO:0007669"/>
    <property type="project" value="UniProtKB-KW"/>
</dbReference>
<comment type="function">
    <text evidence="1 13">Is required not only for elongation of protein synthesis but also for the initiation of all mRNA translation through initiator tRNA(fMet) aminoacylation.</text>
</comment>
<evidence type="ECO:0000256" key="1">
    <source>
        <dbReference type="ARBA" id="ARBA00003314"/>
    </source>
</evidence>
<dbReference type="InterPro" id="IPR023457">
    <property type="entry name" value="Met-tRNA_synth_2"/>
</dbReference>
<keyword evidence="7 13" id="KW-0547">Nucleotide-binding</keyword>
<dbReference type="GO" id="GO:0006431">
    <property type="term" value="P:methionyl-tRNA aminoacylation"/>
    <property type="evidence" value="ECO:0007669"/>
    <property type="project" value="UniProtKB-UniRule"/>
</dbReference>
<feature type="domain" description="TRNA-binding" evidence="14">
    <location>
        <begin position="533"/>
        <end position="634"/>
    </location>
</feature>
<dbReference type="NCBIfam" id="TIGR00398">
    <property type="entry name" value="metG"/>
    <property type="match status" value="1"/>
</dbReference>
<dbReference type="RefSeq" id="WP_055155735.1">
    <property type="nucleotide sequence ID" value="NZ_CYXR01000003.1"/>
</dbReference>
<evidence type="ECO:0000256" key="10">
    <source>
        <dbReference type="ARBA" id="ARBA00022917"/>
    </source>
</evidence>
<dbReference type="SUPFAM" id="SSF50249">
    <property type="entry name" value="Nucleic acid-binding proteins"/>
    <property type="match status" value="1"/>
</dbReference>
<dbReference type="PROSITE" id="PS50886">
    <property type="entry name" value="TRBD"/>
    <property type="match status" value="1"/>
</dbReference>
<dbReference type="InterPro" id="IPR014729">
    <property type="entry name" value="Rossmann-like_a/b/a_fold"/>
</dbReference>
<accession>A0A173RF93</accession>
<dbReference type="FunFam" id="2.40.50.140:FF:000042">
    <property type="entry name" value="Methionine--tRNA ligase"/>
    <property type="match status" value="1"/>
</dbReference>
<comment type="subunit">
    <text evidence="3 13">Homodimer.</text>
</comment>
<dbReference type="InterPro" id="IPR014758">
    <property type="entry name" value="Met-tRNA_synth"/>
</dbReference>
<name>A0A173RF93_9FIRM</name>
<dbReference type="GO" id="GO:0000049">
    <property type="term" value="F:tRNA binding"/>
    <property type="evidence" value="ECO:0007669"/>
    <property type="project" value="UniProtKB-UniRule"/>
</dbReference>
<proteinExistence type="inferred from homology"/>
<dbReference type="Pfam" id="PF01588">
    <property type="entry name" value="tRNA_bind"/>
    <property type="match status" value="1"/>
</dbReference>
<dbReference type="SUPFAM" id="SSF52374">
    <property type="entry name" value="Nucleotidylyl transferase"/>
    <property type="match status" value="1"/>
</dbReference>
<feature type="binding site" evidence="13">
    <location>
        <position position="129"/>
    </location>
    <ligand>
        <name>Zn(2+)</name>
        <dbReference type="ChEBI" id="CHEBI:29105"/>
    </ligand>
</feature>
<feature type="binding site" evidence="13">
    <location>
        <position position="149"/>
    </location>
    <ligand>
        <name>Zn(2+)</name>
        <dbReference type="ChEBI" id="CHEBI:29105"/>
    </ligand>
</feature>
<keyword evidence="13" id="KW-0862">Zinc</keyword>
<comment type="catalytic activity">
    <reaction evidence="12 13">
        <text>tRNA(Met) + L-methionine + ATP = L-methionyl-tRNA(Met) + AMP + diphosphate</text>
        <dbReference type="Rhea" id="RHEA:13481"/>
        <dbReference type="Rhea" id="RHEA-COMP:9667"/>
        <dbReference type="Rhea" id="RHEA-COMP:9698"/>
        <dbReference type="ChEBI" id="CHEBI:30616"/>
        <dbReference type="ChEBI" id="CHEBI:33019"/>
        <dbReference type="ChEBI" id="CHEBI:57844"/>
        <dbReference type="ChEBI" id="CHEBI:78442"/>
        <dbReference type="ChEBI" id="CHEBI:78530"/>
        <dbReference type="ChEBI" id="CHEBI:456215"/>
        <dbReference type="EC" id="6.1.1.10"/>
    </reaction>
</comment>
<dbReference type="Pfam" id="PF09334">
    <property type="entry name" value="tRNA-synt_1g"/>
    <property type="match status" value="2"/>
</dbReference>
<dbReference type="CDD" id="cd07957">
    <property type="entry name" value="Anticodon_Ia_Met"/>
    <property type="match status" value="1"/>
</dbReference>
<comment type="subcellular location">
    <subcellularLocation>
        <location evidence="2 13">Cytoplasm</location>
    </subcellularLocation>
</comment>
<dbReference type="InterPro" id="IPR033911">
    <property type="entry name" value="MetRS_core"/>
</dbReference>
<dbReference type="Pfam" id="PF08264">
    <property type="entry name" value="Anticodon_1"/>
    <property type="match status" value="1"/>
</dbReference>
<dbReference type="Gene3D" id="2.40.50.140">
    <property type="entry name" value="Nucleic acid-binding proteins"/>
    <property type="match status" value="1"/>
</dbReference>
<evidence type="ECO:0000313" key="16">
    <source>
        <dbReference type="Proteomes" id="UP000095727"/>
    </source>
</evidence>
<dbReference type="PANTHER" id="PTHR43326">
    <property type="entry name" value="METHIONYL-TRNA SYNTHETASE"/>
    <property type="match status" value="1"/>
</dbReference>
<evidence type="ECO:0000256" key="9">
    <source>
        <dbReference type="ARBA" id="ARBA00022884"/>
    </source>
</evidence>
<dbReference type="InterPro" id="IPR004495">
    <property type="entry name" value="Met-tRNA-synth_bsu_C"/>
</dbReference>
<comment type="cofactor">
    <cofactor evidence="13">
        <name>Zn(2+)</name>
        <dbReference type="ChEBI" id="CHEBI:29105"/>
    </cofactor>
    <text evidence="13">Binds 1 zinc ion per subunit.</text>
</comment>
<dbReference type="GO" id="GO:0004825">
    <property type="term" value="F:methionine-tRNA ligase activity"/>
    <property type="evidence" value="ECO:0007669"/>
    <property type="project" value="UniProtKB-UniRule"/>
</dbReference>
<feature type="binding site" evidence="13">
    <location>
        <position position="146"/>
    </location>
    <ligand>
        <name>Zn(2+)</name>
        <dbReference type="ChEBI" id="CHEBI:29105"/>
    </ligand>
</feature>
<dbReference type="GO" id="GO:0005524">
    <property type="term" value="F:ATP binding"/>
    <property type="evidence" value="ECO:0007669"/>
    <property type="project" value="UniProtKB-UniRule"/>
</dbReference>
<evidence type="ECO:0000256" key="11">
    <source>
        <dbReference type="ARBA" id="ARBA00023146"/>
    </source>
</evidence>
<dbReference type="SUPFAM" id="SSF47323">
    <property type="entry name" value="Anticodon-binding domain of a subclass of class I aminoacyl-tRNA synthetases"/>
    <property type="match status" value="1"/>
</dbReference>
<comment type="similarity">
    <text evidence="13">Belongs to the class-I aminoacyl-tRNA synthetase family. MetG type 2A subfamily.</text>
</comment>
<keyword evidence="11 13" id="KW-0030">Aminoacyl-tRNA synthetase</keyword>
<dbReference type="CDD" id="cd00814">
    <property type="entry name" value="MetRS_core"/>
    <property type="match status" value="1"/>
</dbReference>
<dbReference type="Proteomes" id="UP000095727">
    <property type="component" value="Unassembled WGS sequence"/>
</dbReference>
<evidence type="ECO:0000256" key="12">
    <source>
        <dbReference type="ARBA" id="ARBA00047364"/>
    </source>
</evidence>
<keyword evidence="4 13" id="KW-0963">Cytoplasm</keyword>
<dbReference type="NCBIfam" id="NF008900">
    <property type="entry name" value="PRK12267.1"/>
    <property type="match status" value="1"/>
</dbReference>
<dbReference type="PRINTS" id="PR01041">
    <property type="entry name" value="TRNASYNTHMET"/>
</dbReference>
<keyword evidence="13" id="KW-0479">Metal-binding</keyword>
<sequence>MADKPKYYITTAIAYTSGKPHIGNTYEIVLADAIARYKRSQGYDVFFQTGTDEHGQKIELKAEEAGVTPKKFVDNVSGEIKRIWDLMNTSYDKFIRTTDDYHEKEVQKIFKKLYDQGDIYKGHYEGMYCTPCESFFTESQLVDGKCPDCGRPVQPAKEEAYFFKMSKYADRLIEYINTHPEFIQPVARKNEMMNNFLLPGLQDLCVSRTSFKWGIPVDFDPKHVVYVWLDALTNYITGIGYHCDGESDEMFNKNWPADLHLIGKDIIRFHTIYWPIFLMALGLPLPKQVFGHPWLLQGDGKMSKSKGNVLYADELVDFFGVDAVRYFVLHEMPFENDGVISWELMVERLNSDLANTLGNLVNRTISMTNKYFGGTVTDKGVTEEVDADLKAVTENTPKAVEAKMKELRVADAITEIFNLFKRCNKYIDETMPWALAKEEDKKDRLETVLWNLIQSISEGAKLLESFMPETAEKILAQLGGGHVVEKPEILFQRLDLEEVMKKVEELHPKVKEEKEEEEEGIDIEAKPEITFEDFEKMQFQVGEIISCEAVKKSKKLLCSQVKIGSQVKQIVSGIKAHYTPEEMVGKKVMVLVNLKPAKLAGVLSEGMLLCAEDADGNLALMTPEKKMPAGAEIC</sequence>
<dbReference type="PANTHER" id="PTHR43326:SF1">
    <property type="entry name" value="METHIONINE--TRNA LIGASE, MITOCHONDRIAL"/>
    <property type="match status" value="1"/>
</dbReference>
<keyword evidence="9 13" id="KW-0694">RNA-binding</keyword>
<dbReference type="HAMAP" id="MF_01228">
    <property type="entry name" value="Met_tRNA_synth_type2"/>
    <property type="match status" value="1"/>
</dbReference>
<evidence type="ECO:0000256" key="5">
    <source>
        <dbReference type="ARBA" id="ARBA00022555"/>
    </source>
</evidence>
<dbReference type="InterPro" id="IPR013155">
    <property type="entry name" value="M/V/L/I-tRNA-synth_anticd-bd"/>
</dbReference>
<dbReference type="InterPro" id="IPR012340">
    <property type="entry name" value="NA-bd_OB-fold"/>
</dbReference>
<dbReference type="InterPro" id="IPR002547">
    <property type="entry name" value="tRNA-bd_dom"/>
</dbReference>
<keyword evidence="8 13" id="KW-0067">ATP-binding</keyword>
<dbReference type="GO" id="GO:0005737">
    <property type="term" value="C:cytoplasm"/>
    <property type="evidence" value="ECO:0007669"/>
    <property type="project" value="UniProtKB-SubCell"/>
</dbReference>
<dbReference type="InterPro" id="IPR009080">
    <property type="entry name" value="tRNAsynth_Ia_anticodon-bd"/>
</dbReference>
<feature type="short sequence motif" description="'HIGH' region" evidence="13">
    <location>
        <begin position="14"/>
        <end position="24"/>
    </location>
</feature>
<evidence type="ECO:0000256" key="6">
    <source>
        <dbReference type="ARBA" id="ARBA00022598"/>
    </source>
</evidence>
<feature type="binding site" evidence="13">
    <location>
        <position position="132"/>
    </location>
    <ligand>
        <name>Zn(2+)</name>
        <dbReference type="ChEBI" id="CHEBI:29105"/>
    </ligand>
</feature>
<dbReference type="Gene3D" id="3.40.50.620">
    <property type="entry name" value="HUPs"/>
    <property type="match status" value="1"/>
</dbReference>
<feature type="short sequence motif" description="'KMSKS' region" evidence="13">
    <location>
        <begin position="301"/>
        <end position="305"/>
    </location>
</feature>